<proteinExistence type="predicted"/>
<name>A0A6J6MUQ5_9ZZZZ</name>
<dbReference type="AlphaFoldDB" id="A0A6J6MUQ5"/>
<sequence length="80" mass="9146">MSTFTLEPELGVAYFKFSESKIDRTVELNPDLNIDLDADGKPVGIEFLRSSPTVPFDRLRDEFAFKLSELDLIRRVLPTI</sequence>
<evidence type="ECO:0000313" key="1">
    <source>
        <dbReference type="EMBL" id="CAB4677586.1"/>
    </source>
</evidence>
<gene>
    <name evidence="1" type="ORF">UFOPK2370_00013</name>
</gene>
<reference evidence="1" key="1">
    <citation type="submission" date="2020-05" db="EMBL/GenBank/DDBJ databases">
        <authorList>
            <person name="Chiriac C."/>
            <person name="Salcher M."/>
            <person name="Ghai R."/>
            <person name="Kavagutti S V."/>
        </authorList>
    </citation>
    <scope>NUCLEOTIDE SEQUENCE</scope>
</reference>
<protein>
    <submittedName>
        <fullName evidence="1">Unannotated protein</fullName>
    </submittedName>
</protein>
<dbReference type="Pfam" id="PF10049">
    <property type="entry name" value="DUF2283"/>
    <property type="match status" value="1"/>
</dbReference>
<accession>A0A6J6MUQ5</accession>
<organism evidence="1">
    <name type="scientific">freshwater metagenome</name>
    <dbReference type="NCBI Taxonomy" id="449393"/>
    <lineage>
        <taxon>unclassified sequences</taxon>
        <taxon>metagenomes</taxon>
        <taxon>ecological metagenomes</taxon>
    </lineage>
</organism>
<dbReference type="InterPro" id="IPR019270">
    <property type="entry name" value="DUF2283"/>
</dbReference>
<dbReference type="EMBL" id="CAEZXK010000001">
    <property type="protein sequence ID" value="CAB4677586.1"/>
    <property type="molecule type" value="Genomic_DNA"/>
</dbReference>